<keyword evidence="9" id="KW-1185">Reference proteome</keyword>
<dbReference type="eggNOG" id="COG1914">
    <property type="taxonomic scope" value="Bacteria"/>
</dbReference>
<evidence type="ECO:0000256" key="1">
    <source>
        <dbReference type="ARBA" id="ARBA00004141"/>
    </source>
</evidence>
<evidence type="ECO:0000256" key="5">
    <source>
        <dbReference type="ARBA" id="ARBA00023136"/>
    </source>
</evidence>
<dbReference type="InParanoid" id="A0LSF9"/>
<dbReference type="STRING" id="351607.Acel_0596"/>
<keyword evidence="2" id="KW-0813">Transport</keyword>
<feature type="transmembrane region" description="Helical" evidence="7">
    <location>
        <begin position="207"/>
        <end position="228"/>
    </location>
</feature>
<evidence type="ECO:0000256" key="4">
    <source>
        <dbReference type="ARBA" id="ARBA00022989"/>
    </source>
</evidence>
<dbReference type="GO" id="GO:0005886">
    <property type="term" value="C:plasma membrane"/>
    <property type="evidence" value="ECO:0007669"/>
    <property type="project" value="TreeGrafter"/>
</dbReference>
<dbReference type="PANTHER" id="PTHR11706">
    <property type="entry name" value="SOLUTE CARRIER PROTEIN FAMILY 11 MEMBER"/>
    <property type="match status" value="1"/>
</dbReference>
<proteinExistence type="predicted"/>
<feature type="transmembrane region" description="Helical" evidence="7">
    <location>
        <begin position="248"/>
        <end position="267"/>
    </location>
</feature>
<dbReference type="InterPro" id="IPR001046">
    <property type="entry name" value="NRAMP_fam"/>
</dbReference>
<dbReference type="GO" id="GO:0015086">
    <property type="term" value="F:cadmium ion transmembrane transporter activity"/>
    <property type="evidence" value="ECO:0007669"/>
    <property type="project" value="TreeGrafter"/>
</dbReference>
<dbReference type="KEGG" id="ace:Acel_0596"/>
<dbReference type="FunCoup" id="A0LSF9">
    <property type="interactions" value="244"/>
</dbReference>
<feature type="transmembrane region" description="Helical" evidence="7">
    <location>
        <begin position="415"/>
        <end position="434"/>
    </location>
</feature>
<dbReference type="HOGENOM" id="CLU_020088_6_1_11"/>
<dbReference type="EMBL" id="CP000481">
    <property type="protein sequence ID" value="ABK52369.1"/>
    <property type="molecule type" value="Genomic_DNA"/>
</dbReference>
<feature type="transmembrane region" description="Helical" evidence="7">
    <location>
        <begin position="476"/>
        <end position="498"/>
    </location>
</feature>
<organism evidence="8 9">
    <name type="scientific">Acidothermus cellulolyticus (strain ATCC 43068 / DSM 8971 / 11B)</name>
    <dbReference type="NCBI Taxonomy" id="351607"/>
    <lineage>
        <taxon>Bacteria</taxon>
        <taxon>Bacillati</taxon>
        <taxon>Actinomycetota</taxon>
        <taxon>Actinomycetes</taxon>
        <taxon>Acidothermales</taxon>
        <taxon>Acidothermaceae</taxon>
        <taxon>Acidothermus</taxon>
    </lineage>
</organism>
<dbReference type="PANTHER" id="PTHR11706:SF33">
    <property type="entry name" value="NATURAL RESISTANCE-ASSOCIATED MACROPHAGE PROTEIN 2"/>
    <property type="match status" value="1"/>
</dbReference>
<gene>
    <name evidence="8" type="ordered locus">Acel_0596</name>
</gene>
<evidence type="ECO:0000256" key="2">
    <source>
        <dbReference type="ARBA" id="ARBA00022448"/>
    </source>
</evidence>
<feature type="transmembrane region" description="Helical" evidence="7">
    <location>
        <begin position="68"/>
        <end position="84"/>
    </location>
</feature>
<evidence type="ECO:0000313" key="8">
    <source>
        <dbReference type="EMBL" id="ABK52369.1"/>
    </source>
</evidence>
<dbReference type="GO" id="GO:0034755">
    <property type="term" value="P:iron ion transmembrane transport"/>
    <property type="evidence" value="ECO:0007669"/>
    <property type="project" value="TreeGrafter"/>
</dbReference>
<dbReference type="Pfam" id="PF01566">
    <property type="entry name" value="Nramp"/>
    <property type="match status" value="1"/>
</dbReference>
<keyword evidence="3 7" id="KW-0812">Transmembrane</keyword>
<evidence type="ECO:0000256" key="7">
    <source>
        <dbReference type="SAM" id="Phobius"/>
    </source>
</evidence>
<feature type="transmembrane region" description="Helical" evidence="7">
    <location>
        <begin position="339"/>
        <end position="364"/>
    </location>
</feature>
<feature type="region of interest" description="Disordered" evidence="6">
    <location>
        <begin position="1"/>
        <end position="23"/>
    </location>
</feature>
<accession>A0LSF9</accession>
<dbReference type="AlphaFoldDB" id="A0LSF9"/>
<dbReference type="GO" id="GO:0005384">
    <property type="term" value="F:manganese ion transmembrane transporter activity"/>
    <property type="evidence" value="ECO:0007669"/>
    <property type="project" value="TreeGrafter"/>
</dbReference>
<feature type="transmembrane region" description="Helical" evidence="7">
    <location>
        <begin position="178"/>
        <end position="200"/>
    </location>
</feature>
<evidence type="ECO:0000256" key="6">
    <source>
        <dbReference type="SAM" id="MobiDB-lite"/>
    </source>
</evidence>
<feature type="transmembrane region" description="Helical" evidence="7">
    <location>
        <begin position="385"/>
        <end position="409"/>
    </location>
</feature>
<dbReference type="Proteomes" id="UP000008221">
    <property type="component" value="Chromosome"/>
</dbReference>
<evidence type="ECO:0000256" key="3">
    <source>
        <dbReference type="ARBA" id="ARBA00022692"/>
    </source>
</evidence>
<name>A0LSF9_ACIC1</name>
<feature type="transmembrane region" description="Helical" evidence="7">
    <location>
        <begin position="543"/>
        <end position="561"/>
    </location>
</feature>
<feature type="transmembrane region" description="Helical" evidence="7">
    <location>
        <begin position="104"/>
        <end position="124"/>
    </location>
</feature>
<feature type="transmembrane region" description="Helical" evidence="7">
    <location>
        <begin position="145"/>
        <end position="172"/>
    </location>
</feature>
<comment type="subcellular location">
    <subcellularLocation>
        <location evidence="1">Membrane</location>
        <topology evidence="1">Multi-pass membrane protein</topology>
    </subcellularLocation>
</comment>
<keyword evidence="4 7" id="KW-1133">Transmembrane helix</keyword>
<feature type="transmembrane region" description="Helical" evidence="7">
    <location>
        <begin position="446"/>
        <end position="470"/>
    </location>
</feature>
<protein>
    <submittedName>
        <fullName evidence="8">Natural resistance-associated macrophage protein</fullName>
    </submittedName>
</protein>
<feature type="transmembrane region" description="Helical" evidence="7">
    <location>
        <begin position="288"/>
        <end position="312"/>
    </location>
</feature>
<evidence type="ECO:0000313" key="9">
    <source>
        <dbReference type="Proteomes" id="UP000008221"/>
    </source>
</evidence>
<reference evidence="8 9" key="1">
    <citation type="journal article" date="2009" name="Genome Res.">
        <title>Complete genome of the cellulolytic thermophile Acidothermus cellulolyticus 11B provides insights into its ecophysiological and evolutionary adaptations.</title>
        <authorList>
            <person name="Barabote R.D."/>
            <person name="Xie G."/>
            <person name="Leu D.H."/>
            <person name="Normand P."/>
            <person name="Necsulea A."/>
            <person name="Daubin V."/>
            <person name="Medigue C."/>
            <person name="Adney W.S."/>
            <person name="Xu X.C."/>
            <person name="Lapidus A."/>
            <person name="Parales R.E."/>
            <person name="Detter C."/>
            <person name="Pujic P."/>
            <person name="Bruce D."/>
            <person name="Lavire C."/>
            <person name="Challacombe J.F."/>
            <person name="Brettin T.S."/>
            <person name="Berry A.M."/>
        </authorList>
    </citation>
    <scope>NUCLEOTIDE SEQUENCE [LARGE SCALE GENOMIC DNA]</scope>
    <source>
        <strain evidence="9">ATCC 43068 / DSM 8971 / 11B</strain>
    </source>
</reference>
<sequence>MVRRFRTRASASSWPAEAPGTTAPAAMEVRPTAGQAVLDDAHIGDIRGALGSIRADALTERPTWRRRLLTLAAILGPGVIVMVGDNDAGGVATYAQAGQDYGYSLLWVLLLLIPVLIVNQEMVVRLGAVTGVGHARLIVERFGRGWGWFSVGDLFVLNFLTLATEFIGIALAADYIGLSKYLVVPIAAVVLVLITASGSFQRWERSLFVFIAVSLLQIPMLLLAHPHWASIGRHLVVPGIAGGVTSNAVLLIIAIVGTTVAPWQLFFQQSNIIDKRITPRFISYERADTVIGSIFVIIGAIAIMVTAAYGAAGTGGYGHFTDAAGVAHLLRQHSPVLGAIFAVVLLDASIIGAAAVTLSTSYAFGDVFGIRHSLHRSFRDAKEFYLSYIGLVAAAAAIVLIPGAPLGLITTSVQVLAGLLLPSASVFLLLLCNDRHVLGPWTNPRWLNVVTGVIIGVLLLLSATLMVTTLFPEVPIVPLLIGLSTGLVVLGASGWLVARVSQRGRPSGQAGPPVYGDKQTWRMPSLAVLPPVEWSTWTKISMVALRGYLILSAVLLVVKAIRLAH</sequence>
<keyword evidence="5 7" id="KW-0472">Membrane</keyword>